<dbReference type="GO" id="GO:0046872">
    <property type="term" value="F:metal ion binding"/>
    <property type="evidence" value="ECO:0007669"/>
    <property type="project" value="UniProtKB-KW"/>
</dbReference>
<keyword evidence="4" id="KW-0411">Iron-sulfur</keyword>
<proteinExistence type="predicted"/>
<dbReference type="PANTHER" id="PTHR43306">
    <property type="entry name" value="7,8-DIHYDRO-6-HYDROXYMETHYLPTERIN DIMETHYLTRANSFERASE"/>
    <property type="match status" value="1"/>
</dbReference>
<dbReference type="InterPro" id="IPR056488">
    <property type="entry name" value="Zn_ribbon_HMPTM"/>
</dbReference>
<evidence type="ECO:0000256" key="2">
    <source>
        <dbReference type="ARBA" id="ARBA00022723"/>
    </source>
</evidence>
<sequence length="448" mass="50864">MDRPYIFHELTNGICTTCFQKVEAKVLFQGQQVFLQKFCPQHGVQKVLIGTDVDYYLQTRNILKPGQMPQAFNTPMSRGCPYDCGLCPDHEQHSCLTLIEISDACNLTCPICYAASAPGRKHRSLEQVIAMLDRVVANEGQPDVVQISGGEPTLHPDFFEILDQAKARPIRHLMVNTNGVRIARDRAFAERLADYMPGFELYLQFDSLQAEPLQALRGEDLREIRRKALAHLNELDISTTLVVTLKKGLNDHEMGEMIDFALKQPCVRGVTFQPVQEAGRLENYDPARDRLTLSEVRSKILQQHTLFSAEDILPVPCHPDCIAMAYALKLPDRVIPMTRLVDPEAQGNTIRYEEFLKLFSTAHSPEAAAQLLCCLPQIPVPEGMGYQNLFRIIIMRFMDAWDLDIRSVKKSCVHMVTPDARRIIPFDTYNLFYREGLSLPPLLQYTQT</sequence>
<reference evidence="6 7" key="1">
    <citation type="submission" date="2017-09" db="EMBL/GenBank/DDBJ databases">
        <title>Depth-based differentiation of microbial function through sediment-hosted aquifers and enrichment of novel symbionts in the deep terrestrial subsurface.</title>
        <authorList>
            <person name="Probst A.J."/>
            <person name="Ladd B."/>
            <person name="Jarett J.K."/>
            <person name="Geller-Mcgrath D.E."/>
            <person name="Sieber C.M."/>
            <person name="Emerson J.B."/>
            <person name="Anantharaman K."/>
            <person name="Thomas B.C."/>
            <person name="Malmstrom R."/>
            <person name="Stieglmeier M."/>
            <person name="Klingl A."/>
            <person name="Woyke T."/>
            <person name="Ryan C.M."/>
            <person name="Banfield J.F."/>
        </authorList>
    </citation>
    <scope>NUCLEOTIDE SEQUENCE [LARGE SCALE GENOMIC DNA]</scope>
    <source>
        <strain evidence="6">CG17_big_fil_post_rev_8_21_14_2_50_48_46</strain>
    </source>
</reference>
<evidence type="ECO:0000256" key="4">
    <source>
        <dbReference type="ARBA" id="ARBA00023014"/>
    </source>
</evidence>
<evidence type="ECO:0000256" key="1">
    <source>
        <dbReference type="ARBA" id="ARBA00022691"/>
    </source>
</evidence>
<evidence type="ECO:0000256" key="3">
    <source>
        <dbReference type="ARBA" id="ARBA00023004"/>
    </source>
</evidence>
<dbReference type="PROSITE" id="PS51918">
    <property type="entry name" value="RADICAL_SAM"/>
    <property type="match status" value="1"/>
</dbReference>
<gene>
    <name evidence="6" type="ORF">COW36_00875</name>
</gene>
<accession>A0A2M7GB63</accession>
<dbReference type="PANTHER" id="PTHR43306:SF1">
    <property type="entry name" value="7,8-DIHYDRO-6-HYDROXYMETHYLPTERIN DIMETHYLTRANSFERASE"/>
    <property type="match status" value="1"/>
</dbReference>
<dbReference type="CDD" id="cd01335">
    <property type="entry name" value="Radical_SAM"/>
    <property type="match status" value="1"/>
</dbReference>
<organism evidence="6 7">
    <name type="scientific">bacterium (Candidatus Blackallbacteria) CG17_big_fil_post_rev_8_21_14_2_50_48_46</name>
    <dbReference type="NCBI Taxonomy" id="2014261"/>
    <lineage>
        <taxon>Bacteria</taxon>
        <taxon>Candidatus Blackallbacteria</taxon>
    </lineage>
</organism>
<dbReference type="InterPro" id="IPR034474">
    <property type="entry name" value="Methyltransferase_Class_D"/>
</dbReference>
<dbReference type="SFLD" id="SFLDG01100">
    <property type="entry name" value="methyltransferase_(Class_D)"/>
    <property type="match status" value="1"/>
</dbReference>
<dbReference type="GO" id="GO:0051536">
    <property type="term" value="F:iron-sulfur cluster binding"/>
    <property type="evidence" value="ECO:0007669"/>
    <property type="project" value="UniProtKB-KW"/>
</dbReference>
<dbReference type="Pfam" id="PF23545">
    <property type="entry name" value="Zn_ribbon_HMPTM"/>
    <property type="match status" value="1"/>
</dbReference>
<dbReference type="InterPro" id="IPR007197">
    <property type="entry name" value="rSAM"/>
</dbReference>
<dbReference type="SFLD" id="SFLDS00029">
    <property type="entry name" value="Radical_SAM"/>
    <property type="match status" value="1"/>
</dbReference>
<dbReference type="SUPFAM" id="SSF102114">
    <property type="entry name" value="Radical SAM enzymes"/>
    <property type="match status" value="1"/>
</dbReference>
<feature type="domain" description="Radical SAM core" evidence="5">
    <location>
        <begin position="91"/>
        <end position="311"/>
    </location>
</feature>
<dbReference type="AlphaFoldDB" id="A0A2M7GB63"/>
<protein>
    <submittedName>
        <fullName evidence="6">Radical SAM protein</fullName>
    </submittedName>
</protein>
<keyword evidence="3" id="KW-0408">Iron</keyword>
<dbReference type="Gene3D" id="3.20.20.70">
    <property type="entry name" value="Aldolase class I"/>
    <property type="match status" value="1"/>
</dbReference>
<comment type="caution">
    <text evidence="6">The sequence shown here is derived from an EMBL/GenBank/DDBJ whole genome shotgun (WGS) entry which is preliminary data.</text>
</comment>
<dbReference type="EMBL" id="PFFQ01000004">
    <property type="protein sequence ID" value="PIW19422.1"/>
    <property type="molecule type" value="Genomic_DNA"/>
</dbReference>
<evidence type="ECO:0000259" key="5">
    <source>
        <dbReference type="PROSITE" id="PS51918"/>
    </source>
</evidence>
<keyword evidence="1" id="KW-0949">S-adenosyl-L-methionine</keyword>
<name>A0A2M7GB63_9BACT</name>
<dbReference type="SFLD" id="SFLDG01067">
    <property type="entry name" value="SPASM/twitch_domain_containing"/>
    <property type="match status" value="1"/>
</dbReference>
<keyword evidence="2" id="KW-0479">Metal-binding</keyword>
<dbReference type="GO" id="GO:0003824">
    <property type="term" value="F:catalytic activity"/>
    <property type="evidence" value="ECO:0007669"/>
    <property type="project" value="InterPro"/>
</dbReference>
<dbReference type="InterPro" id="IPR013785">
    <property type="entry name" value="Aldolase_TIM"/>
</dbReference>
<dbReference type="Pfam" id="PF04055">
    <property type="entry name" value="Radical_SAM"/>
    <property type="match status" value="1"/>
</dbReference>
<evidence type="ECO:0000313" key="7">
    <source>
        <dbReference type="Proteomes" id="UP000231019"/>
    </source>
</evidence>
<dbReference type="InterPro" id="IPR058240">
    <property type="entry name" value="rSAM_sf"/>
</dbReference>
<evidence type="ECO:0000313" key="6">
    <source>
        <dbReference type="EMBL" id="PIW19422.1"/>
    </source>
</evidence>
<dbReference type="Proteomes" id="UP000231019">
    <property type="component" value="Unassembled WGS sequence"/>
</dbReference>